<organism evidence="4 5">
    <name type="scientific">Mycena chlorophos</name>
    <name type="common">Agaric fungus</name>
    <name type="synonym">Agaricus chlorophos</name>
    <dbReference type="NCBI Taxonomy" id="658473"/>
    <lineage>
        <taxon>Eukaryota</taxon>
        <taxon>Fungi</taxon>
        <taxon>Dikarya</taxon>
        <taxon>Basidiomycota</taxon>
        <taxon>Agaricomycotina</taxon>
        <taxon>Agaricomycetes</taxon>
        <taxon>Agaricomycetidae</taxon>
        <taxon>Agaricales</taxon>
        <taxon>Marasmiineae</taxon>
        <taxon>Mycenaceae</taxon>
        <taxon>Mycena</taxon>
    </lineage>
</organism>
<evidence type="ECO:0000313" key="5">
    <source>
        <dbReference type="Proteomes" id="UP000613580"/>
    </source>
</evidence>
<name>A0A8H6VUG6_MYCCL</name>
<dbReference type="GO" id="GO:0031380">
    <property type="term" value="C:nuclear RNA-directed RNA polymerase complex"/>
    <property type="evidence" value="ECO:0007669"/>
    <property type="project" value="TreeGrafter"/>
</dbReference>
<dbReference type="InterPro" id="IPR057596">
    <property type="entry name" value="RDRP_core"/>
</dbReference>
<keyword evidence="1" id="KW-0694">RNA-binding</keyword>
<dbReference type="InterPro" id="IPR007855">
    <property type="entry name" value="RDRP"/>
</dbReference>
<gene>
    <name evidence="4" type="ORF">HMN09_01223700</name>
</gene>
<feature type="region of interest" description="Disordered" evidence="2">
    <location>
        <begin position="122"/>
        <end position="167"/>
    </location>
</feature>
<dbReference type="OrthoDB" id="10055769at2759"/>
<feature type="region of interest" description="Disordered" evidence="2">
    <location>
        <begin position="76"/>
        <end position="101"/>
    </location>
</feature>
<sequence>MDVNRPSLSFSIEDDITVWGALVPSQMLRVEAADPPAQNLSQHSSFSDIEDISHLILEAPVGTQLVRAMDASKFKKDGSFARTDSTSSAGSSSGSSKQWSANTSLTSVGSAVIATTSSVKLEMLPGPGVPRKRKLSDLEAPQAGPKPPKVPRRESSPEDEPVIISHSPSVQRTFNNLEIPYGVQFEINRLAIRHGFDALQATALEVLRGKTTAESIPLIPGLFGQQAVSTEDAFAKEIASKAPWAELDVEEKHLGKNPLAGMFPETEGWFGGKVHFRGTIGESYKVFLKPPELGTSSRFARRFGSCRILTLGLDKKLLNANAKNGGTKLLDFLRRPFILGGCVFRAFDAKDGNVFLFATNEIVEGSNVNRIRTIPGLLSLPEFLNWHNPIICDVKQTMAKWAARYALGRSNSVPVLRLEEGAIGAISDIKSSTGSDMTDGAGTINKAGLRLIDKSLKPEAWPTAVQVRVAGAKGLLVMDPDDAEETPRIALRPSQIKVKHDLQKLGDPTLRTIDLLRTANCRTSCRLSVETIINLADNGVPTSVFLSLVEAAMIRLVTPLITWEGPHAMEKLWDAVARTGGVIPARLARQETVLARQKGYYEQKIEEEEEEDADNQPSSIAWWVDEISGCPSSLEETVLALLDSGFRPETCSVLRAKLEKVVESCLNRYVESYRIDLPVGKAATAFIVPDMHGVLEPGEFFLKSTRFDFVTEDGGDYDGDVALVIWEPSIVSDFKNAPNHYSEEPAAIGNAFSPQNETVAQFLERTKDMTADQVLREQQAYLLSAIRDVAIVGQYSTWHLNAIYTLGYRHEETIRLAYMFCKTLDGAKTGLQVLPAGVPIRSPKVRQTGTCGAKEAQRGDETNLPNLQRPSKLGPFVMDEIYRHTDKKWNTTDWGRKLKEEVDLKFDRKRPHVVDSELTAPWLEFQAQETLRITAQKAENVKIQAVAEYAQNNEELKEIAQELLDKLEKGVTSDLDLIREHVKEVYVAHQKKIGRSFTKMKIERRQDILRELSRQFAEGTKKLSMSADQGLKLMASYAYFYDCDQRKGRSPGWSRFPWDVAFRELCLIKTRATKTMKPVASGFYNLFQMKKLRD</sequence>
<feature type="compositionally biased region" description="Low complexity" evidence="2">
    <location>
        <begin position="85"/>
        <end position="96"/>
    </location>
</feature>
<accession>A0A8H6VUG6</accession>
<dbReference type="EMBL" id="JACAZE010000022">
    <property type="protein sequence ID" value="KAF7292396.1"/>
    <property type="molecule type" value="Genomic_DNA"/>
</dbReference>
<dbReference type="AlphaFoldDB" id="A0A8H6VUG6"/>
<dbReference type="Proteomes" id="UP000613580">
    <property type="component" value="Unassembled WGS sequence"/>
</dbReference>
<dbReference type="EC" id="2.7.7.48" evidence="1"/>
<keyword evidence="1" id="KW-0808">Transferase</keyword>
<comment type="catalytic activity">
    <reaction evidence="1">
        <text>RNA(n) + a ribonucleoside 5'-triphosphate = RNA(n+1) + diphosphate</text>
        <dbReference type="Rhea" id="RHEA:21248"/>
        <dbReference type="Rhea" id="RHEA-COMP:14527"/>
        <dbReference type="Rhea" id="RHEA-COMP:17342"/>
        <dbReference type="ChEBI" id="CHEBI:33019"/>
        <dbReference type="ChEBI" id="CHEBI:61557"/>
        <dbReference type="ChEBI" id="CHEBI:140395"/>
        <dbReference type="EC" id="2.7.7.48"/>
    </reaction>
</comment>
<dbReference type="PANTHER" id="PTHR23079:SF55">
    <property type="entry name" value="RNA-DIRECTED RNA POLYMERASE"/>
    <property type="match status" value="1"/>
</dbReference>
<keyword evidence="1" id="KW-0548">Nucleotidyltransferase</keyword>
<dbReference type="GO" id="GO:0003968">
    <property type="term" value="F:RNA-directed RNA polymerase activity"/>
    <property type="evidence" value="ECO:0007669"/>
    <property type="project" value="UniProtKB-KW"/>
</dbReference>
<evidence type="ECO:0000313" key="4">
    <source>
        <dbReference type="EMBL" id="KAF7292396.1"/>
    </source>
</evidence>
<evidence type="ECO:0000256" key="1">
    <source>
        <dbReference type="RuleBase" id="RU363098"/>
    </source>
</evidence>
<protein>
    <recommendedName>
        <fullName evidence="1">RNA-dependent RNA polymerase</fullName>
        <ecNumber evidence="1">2.7.7.48</ecNumber>
    </recommendedName>
</protein>
<evidence type="ECO:0000256" key="2">
    <source>
        <dbReference type="SAM" id="MobiDB-lite"/>
    </source>
</evidence>
<comment type="caution">
    <text evidence="4">The sequence shown here is derived from an EMBL/GenBank/DDBJ whole genome shotgun (WGS) entry which is preliminary data.</text>
</comment>
<evidence type="ECO:0000259" key="3">
    <source>
        <dbReference type="Pfam" id="PF05183"/>
    </source>
</evidence>
<dbReference type="GO" id="GO:0030422">
    <property type="term" value="P:siRNA processing"/>
    <property type="evidence" value="ECO:0007669"/>
    <property type="project" value="TreeGrafter"/>
</dbReference>
<feature type="domain" description="RDRP core" evidence="3">
    <location>
        <begin position="285"/>
        <end position="707"/>
    </location>
</feature>
<keyword evidence="1 4" id="KW-0696">RNA-directed RNA polymerase</keyword>
<dbReference type="PANTHER" id="PTHR23079">
    <property type="entry name" value="RNA-DEPENDENT RNA POLYMERASE"/>
    <property type="match status" value="1"/>
</dbReference>
<proteinExistence type="inferred from homology"/>
<keyword evidence="5" id="KW-1185">Reference proteome</keyword>
<dbReference type="GO" id="GO:0003723">
    <property type="term" value="F:RNA binding"/>
    <property type="evidence" value="ECO:0007669"/>
    <property type="project" value="UniProtKB-KW"/>
</dbReference>
<feature type="domain" description="RDRP core" evidence="3">
    <location>
        <begin position="714"/>
        <end position="834"/>
    </location>
</feature>
<dbReference type="Pfam" id="PF05183">
    <property type="entry name" value="RdRP"/>
    <property type="match status" value="2"/>
</dbReference>
<reference evidence="4" key="1">
    <citation type="submission" date="2020-05" db="EMBL/GenBank/DDBJ databases">
        <title>Mycena genomes resolve the evolution of fungal bioluminescence.</title>
        <authorList>
            <person name="Tsai I.J."/>
        </authorList>
    </citation>
    <scope>NUCLEOTIDE SEQUENCE</scope>
    <source>
        <strain evidence="4">110903Hualien_Pintung</strain>
    </source>
</reference>
<comment type="similarity">
    <text evidence="1">Belongs to the RdRP family.</text>
</comment>